<dbReference type="EMBL" id="BORC01000003">
    <property type="protein sequence ID" value="GIN62201.1"/>
    <property type="molecule type" value="Genomic_DNA"/>
</dbReference>
<evidence type="ECO:0000313" key="6">
    <source>
        <dbReference type="EMBL" id="GIN62201.1"/>
    </source>
</evidence>
<keyword evidence="4" id="KW-0804">Transcription</keyword>
<comment type="caution">
    <text evidence="6">The sequence shown here is derived from an EMBL/GenBank/DDBJ whole genome shotgun (WGS) entry which is preliminary data.</text>
</comment>
<name>A0A919WHN8_9BACI</name>
<dbReference type="PANTHER" id="PTHR30204">
    <property type="entry name" value="REDOX-CYCLING DRUG-SENSING TRANSCRIPTIONAL ACTIVATOR SOXR"/>
    <property type="match status" value="1"/>
</dbReference>
<dbReference type="AlphaFoldDB" id="A0A919WHN8"/>
<dbReference type="Pfam" id="PF13411">
    <property type="entry name" value="MerR_1"/>
    <property type="match status" value="1"/>
</dbReference>
<feature type="domain" description="HTH merR-type" evidence="5">
    <location>
        <begin position="1"/>
        <end position="68"/>
    </location>
</feature>
<evidence type="ECO:0000259" key="5">
    <source>
        <dbReference type="PROSITE" id="PS50937"/>
    </source>
</evidence>
<dbReference type="InterPro" id="IPR047057">
    <property type="entry name" value="MerR_fam"/>
</dbReference>
<evidence type="ECO:0000313" key="7">
    <source>
        <dbReference type="Proteomes" id="UP000682111"/>
    </source>
</evidence>
<keyword evidence="1" id="KW-0678">Repressor</keyword>
<organism evidence="6 7">
    <name type="scientific">Robertmurraya siralis</name>
    <dbReference type="NCBI Taxonomy" id="77777"/>
    <lineage>
        <taxon>Bacteria</taxon>
        <taxon>Bacillati</taxon>
        <taxon>Bacillota</taxon>
        <taxon>Bacilli</taxon>
        <taxon>Bacillales</taxon>
        <taxon>Bacillaceae</taxon>
        <taxon>Robertmurraya</taxon>
    </lineage>
</organism>
<keyword evidence="2" id="KW-0805">Transcription regulation</keyword>
<evidence type="ECO:0000256" key="2">
    <source>
        <dbReference type="ARBA" id="ARBA00023015"/>
    </source>
</evidence>
<reference evidence="6" key="1">
    <citation type="submission" date="2021-03" db="EMBL/GenBank/DDBJ databases">
        <title>Antimicrobial resistance genes in bacteria isolated from Japanese honey, and their potential for conferring macrolide and lincosamide resistance in the American foulbrood pathogen Paenibacillus larvae.</title>
        <authorList>
            <person name="Okamoto M."/>
            <person name="Kumagai M."/>
            <person name="Kanamori H."/>
            <person name="Takamatsu D."/>
        </authorList>
    </citation>
    <scope>NUCLEOTIDE SEQUENCE</scope>
    <source>
        <strain evidence="6">J27TS8</strain>
    </source>
</reference>
<evidence type="ECO:0000256" key="1">
    <source>
        <dbReference type="ARBA" id="ARBA00022491"/>
    </source>
</evidence>
<dbReference type="InterPro" id="IPR009061">
    <property type="entry name" value="DNA-bd_dom_put_sf"/>
</dbReference>
<accession>A0A919WHN8</accession>
<dbReference type="RefSeq" id="WP_212933648.1">
    <property type="nucleotide sequence ID" value="NZ_BORC01000003.1"/>
</dbReference>
<protein>
    <submittedName>
        <fullName evidence="6">MerR family transcriptional regulator</fullName>
    </submittedName>
</protein>
<evidence type="ECO:0000256" key="4">
    <source>
        <dbReference type="ARBA" id="ARBA00023163"/>
    </source>
</evidence>
<dbReference type="SMART" id="SM00422">
    <property type="entry name" value="HTH_MERR"/>
    <property type="match status" value="1"/>
</dbReference>
<dbReference type="Proteomes" id="UP000682111">
    <property type="component" value="Unassembled WGS sequence"/>
</dbReference>
<evidence type="ECO:0000256" key="3">
    <source>
        <dbReference type="ARBA" id="ARBA00023125"/>
    </source>
</evidence>
<keyword evidence="7" id="KW-1185">Reference proteome</keyword>
<dbReference type="GO" id="GO:0003700">
    <property type="term" value="F:DNA-binding transcription factor activity"/>
    <property type="evidence" value="ECO:0007669"/>
    <property type="project" value="InterPro"/>
</dbReference>
<gene>
    <name evidence="6" type="ORF">J27TS8_21940</name>
</gene>
<sequence>MLINEVCKECSLTKKAIEYYEKQGLIRPKIEENGYRNYSAEDVLVLKEIFVLRNLGLGIPEIKDIISSSDKHAALSKYKYLKELEKQRIDKQQKGLELLIENYQVEPVKQYIEEQLSPLLTIKEKLAQSFPGGYGIYLSVHFGRFLNETINSNEKKRAYQEILSFLDHLEINEEIEEFLKSSMALFEQEDLENMDTVLFTAVENIEEYMETNKQRIEKYIRFREFEEYKSTDAYKMQQLLLEFQKQSGYTDIFITNLKILSDSYRDYYKKLEEANERFIKSFPQMSKGEVP</sequence>
<dbReference type="SUPFAM" id="SSF46955">
    <property type="entry name" value="Putative DNA-binding domain"/>
    <property type="match status" value="1"/>
</dbReference>
<dbReference type="GO" id="GO:0003677">
    <property type="term" value="F:DNA binding"/>
    <property type="evidence" value="ECO:0007669"/>
    <property type="project" value="UniProtKB-KW"/>
</dbReference>
<dbReference type="InterPro" id="IPR000551">
    <property type="entry name" value="MerR-type_HTH_dom"/>
</dbReference>
<dbReference type="PROSITE" id="PS50937">
    <property type="entry name" value="HTH_MERR_2"/>
    <property type="match status" value="1"/>
</dbReference>
<proteinExistence type="predicted"/>
<dbReference type="Gene3D" id="1.10.1660.10">
    <property type="match status" value="1"/>
</dbReference>
<dbReference type="CDD" id="cd00592">
    <property type="entry name" value="HTH_MerR-like"/>
    <property type="match status" value="1"/>
</dbReference>
<dbReference type="PANTHER" id="PTHR30204:SF69">
    <property type="entry name" value="MERR-FAMILY TRANSCRIPTIONAL REGULATOR"/>
    <property type="match status" value="1"/>
</dbReference>
<keyword evidence="3" id="KW-0238">DNA-binding</keyword>